<dbReference type="Proteomes" id="UP000679950">
    <property type="component" value="Unassembled WGS sequence"/>
</dbReference>
<evidence type="ECO:0000256" key="2">
    <source>
        <dbReference type="ARBA" id="ARBA00022475"/>
    </source>
</evidence>
<feature type="transmembrane region" description="Helical" evidence="6">
    <location>
        <begin position="419"/>
        <end position="437"/>
    </location>
</feature>
<organism evidence="7 8">
    <name type="scientific">Lederbergia ruris</name>
    <dbReference type="NCBI Taxonomy" id="217495"/>
    <lineage>
        <taxon>Bacteria</taxon>
        <taxon>Bacillati</taxon>
        <taxon>Bacillota</taxon>
        <taxon>Bacilli</taxon>
        <taxon>Bacillales</taxon>
        <taxon>Bacillaceae</taxon>
        <taxon>Lederbergia</taxon>
    </lineage>
</organism>
<comment type="caution">
    <text evidence="7">The sequence shown here is derived from an EMBL/GenBank/DDBJ whole genome shotgun (WGS) entry which is preliminary data.</text>
</comment>
<dbReference type="PANTHER" id="PTHR30250:SF29">
    <property type="entry name" value="POLYSACCHARIDE BIOSYNTHESIS PROTEIN C-TERMINAL DOMAIN-CONTAINING PROTEIN"/>
    <property type="match status" value="1"/>
</dbReference>
<keyword evidence="7" id="KW-0762">Sugar transport</keyword>
<evidence type="ECO:0000256" key="4">
    <source>
        <dbReference type="ARBA" id="ARBA00022989"/>
    </source>
</evidence>
<feature type="transmembrane region" description="Helical" evidence="6">
    <location>
        <begin position="166"/>
        <end position="184"/>
    </location>
</feature>
<evidence type="ECO:0000256" key="5">
    <source>
        <dbReference type="ARBA" id="ARBA00023136"/>
    </source>
</evidence>
<feature type="transmembrane region" description="Helical" evidence="6">
    <location>
        <begin position="449"/>
        <end position="473"/>
    </location>
</feature>
<dbReference type="InterPro" id="IPR002797">
    <property type="entry name" value="Polysacc_synth"/>
</dbReference>
<keyword evidence="7" id="KW-0813">Transport</keyword>
<evidence type="ECO:0000313" key="8">
    <source>
        <dbReference type="Proteomes" id="UP000679950"/>
    </source>
</evidence>
<keyword evidence="2" id="KW-1003">Cell membrane</keyword>
<keyword evidence="3 6" id="KW-0812">Transmembrane</keyword>
<feature type="transmembrane region" description="Helical" evidence="6">
    <location>
        <begin position="89"/>
        <end position="112"/>
    </location>
</feature>
<feature type="transmembrane region" description="Helical" evidence="6">
    <location>
        <begin position="190"/>
        <end position="210"/>
    </location>
</feature>
<dbReference type="PANTHER" id="PTHR30250">
    <property type="entry name" value="PST FAMILY PREDICTED COLANIC ACID TRANSPORTER"/>
    <property type="match status" value="1"/>
</dbReference>
<keyword evidence="4 6" id="KW-1133">Transmembrane helix</keyword>
<dbReference type="InterPro" id="IPR050833">
    <property type="entry name" value="Poly_Biosynth_Transport"/>
</dbReference>
<proteinExistence type="predicted"/>
<evidence type="ECO:0000256" key="3">
    <source>
        <dbReference type="ARBA" id="ARBA00022692"/>
    </source>
</evidence>
<comment type="subcellular location">
    <subcellularLocation>
        <location evidence="1">Cell membrane</location>
        <topology evidence="1">Multi-pass membrane protein</topology>
    </subcellularLocation>
</comment>
<gene>
    <name evidence="7" type="ORF">J8TS2_23550</name>
</gene>
<sequence length="528" mass="57566">MPTQPTNQYMKGAFILTIAAFIVKILSAVYRVPYQNIVGDIGFYIYQQVYPIYGIGMILATAGFPVIISKLAAEDGTGKREFLAHRMQAALITLLFVGIVLFSCFFFGASLIAQWMGDSQLTSLIQMTAFMFLLLPFLSISRGYFQSTGDMLPTATSQVAEQTVRVLIIMMAAIMLTRRGYSLYDVGTVAIAGSFIGGAIGVGILLVYMIKRKTYFLFFIKGLSWKKLYTTAQIVLIHGAVFCLSGMVLILFQFVDSFSIYSLLTNLGVEIDEAKALKGIFDRGQPLIQLGTVVASSFSLALVPIVTAAWMKDDEQTIRMRTASAMKITLVVAIGATIGLINIMKPTNTMLFANEQGSAVLSVLAVSILFSSLILICTGILQALGQVLVVGKYILVGLIIKIIGNYIAVPLWGTMGASLSTVIGLAVMAMLFIWQLHKRVSILPTIRKVLPSIGLAALGMTLVLQLWLFLFSFWEGGRFISAALSLSSVVLGASVYLGIILKNGSLTEEELSFFPFSSKLNRFNSNRK</sequence>
<dbReference type="InterPro" id="IPR024923">
    <property type="entry name" value="PG_synth_SpoVB"/>
</dbReference>
<reference evidence="7 8" key="1">
    <citation type="submission" date="2021-03" db="EMBL/GenBank/DDBJ databases">
        <title>Antimicrobial resistance genes in bacteria isolated from Japanese honey, and their potential for conferring macrolide and lincosamide resistance in the American foulbrood pathogen Paenibacillus larvae.</title>
        <authorList>
            <person name="Okamoto M."/>
            <person name="Kumagai M."/>
            <person name="Kanamori H."/>
            <person name="Takamatsu D."/>
        </authorList>
    </citation>
    <scope>NUCLEOTIDE SEQUENCE [LARGE SCALE GENOMIC DNA]</scope>
    <source>
        <strain evidence="7 8">J8TS2</strain>
    </source>
</reference>
<feature type="transmembrane region" description="Helical" evidence="6">
    <location>
        <begin position="479"/>
        <end position="501"/>
    </location>
</feature>
<feature type="transmembrane region" description="Helical" evidence="6">
    <location>
        <begin position="50"/>
        <end position="68"/>
    </location>
</feature>
<keyword evidence="8" id="KW-1185">Reference proteome</keyword>
<feature type="transmembrane region" description="Helical" evidence="6">
    <location>
        <begin position="124"/>
        <end position="145"/>
    </location>
</feature>
<feature type="transmembrane region" description="Helical" evidence="6">
    <location>
        <begin position="359"/>
        <end position="381"/>
    </location>
</feature>
<evidence type="ECO:0000256" key="6">
    <source>
        <dbReference type="SAM" id="Phobius"/>
    </source>
</evidence>
<feature type="transmembrane region" description="Helical" evidence="6">
    <location>
        <begin position="393"/>
        <end position="413"/>
    </location>
</feature>
<protein>
    <submittedName>
        <fullName evidence="7">Sugar transporter</fullName>
    </submittedName>
</protein>
<dbReference type="PIRSF" id="PIRSF038958">
    <property type="entry name" value="PG_synth_SpoVB"/>
    <property type="match status" value="1"/>
</dbReference>
<name>A0ABQ4KKM4_9BACI</name>
<dbReference type="RefSeq" id="WP_158323850.1">
    <property type="nucleotide sequence ID" value="NZ_BORB01000018.1"/>
</dbReference>
<evidence type="ECO:0000313" key="7">
    <source>
        <dbReference type="EMBL" id="GIN58036.1"/>
    </source>
</evidence>
<feature type="transmembrane region" description="Helical" evidence="6">
    <location>
        <begin position="287"/>
        <end position="311"/>
    </location>
</feature>
<feature type="transmembrane region" description="Helical" evidence="6">
    <location>
        <begin position="231"/>
        <end position="255"/>
    </location>
</feature>
<dbReference type="Pfam" id="PF01943">
    <property type="entry name" value="Polysacc_synt"/>
    <property type="match status" value="1"/>
</dbReference>
<evidence type="ECO:0000256" key="1">
    <source>
        <dbReference type="ARBA" id="ARBA00004651"/>
    </source>
</evidence>
<accession>A0ABQ4KKM4</accession>
<dbReference type="CDD" id="cd13124">
    <property type="entry name" value="MATE_SpoVB_like"/>
    <property type="match status" value="1"/>
</dbReference>
<keyword evidence="5 6" id="KW-0472">Membrane</keyword>
<dbReference type="EMBL" id="BORB01000018">
    <property type="protein sequence ID" value="GIN58036.1"/>
    <property type="molecule type" value="Genomic_DNA"/>
</dbReference>
<feature type="transmembrane region" description="Helical" evidence="6">
    <location>
        <begin position="323"/>
        <end position="344"/>
    </location>
</feature>
<feature type="transmembrane region" description="Helical" evidence="6">
    <location>
        <begin position="12"/>
        <end position="30"/>
    </location>
</feature>